<dbReference type="Proteomes" id="UP001142291">
    <property type="component" value="Unassembled WGS sequence"/>
</dbReference>
<dbReference type="Gene3D" id="1.10.1740.10">
    <property type="match status" value="1"/>
</dbReference>
<keyword evidence="3" id="KW-1185">Reference proteome</keyword>
<organism evidence="2 3">
    <name type="scientific">Microbacterium dextranolyticum</name>
    <dbReference type="NCBI Taxonomy" id="36806"/>
    <lineage>
        <taxon>Bacteria</taxon>
        <taxon>Bacillati</taxon>
        <taxon>Actinomycetota</taxon>
        <taxon>Actinomycetes</taxon>
        <taxon>Micrococcales</taxon>
        <taxon>Microbacteriaceae</taxon>
        <taxon>Microbacterium</taxon>
    </lineage>
</organism>
<reference evidence="2" key="2">
    <citation type="submission" date="2023-01" db="EMBL/GenBank/DDBJ databases">
        <authorList>
            <person name="Sun Q."/>
            <person name="Evtushenko L."/>
        </authorList>
    </citation>
    <scope>NUCLEOTIDE SEQUENCE</scope>
    <source>
        <strain evidence="2">VKM Ac-1940</strain>
    </source>
</reference>
<sequence length="247" mass="27835">MVDAHTPDSTLLSEYRAGRTPGATPAEKRLGDRSIALLIERHRSRAFAIRNKTESLRGLDDDTVESAYYGAILSCLEKFEMDGTAEFSTYLHAAIRNALRDEARKVRRRLLHETAPVVTTQDGELLDTFDLIAADPVESAHDYDDALRTILDALIAVAIARVARDRDEVLRVFLLRHLHDIAFPGEFRNENGTLRTPGRAEIAQRLELTERRARTLIDHADALLEPLQERIAEKFGWDRPAELVTSV</sequence>
<reference evidence="2" key="1">
    <citation type="journal article" date="2014" name="Int. J. Syst. Evol. Microbiol.">
        <title>Complete genome sequence of Corynebacterium casei LMG S-19264T (=DSM 44701T), isolated from a smear-ripened cheese.</title>
        <authorList>
            <consortium name="US DOE Joint Genome Institute (JGI-PGF)"/>
            <person name="Walter F."/>
            <person name="Albersmeier A."/>
            <person name="Kalinowski J."/>
            <person name="Ruckert C."/>
        </authorList>
    </citation>
    <scope>NUCLEOTIDE SEQUENCE</scope>
    <source>
        <strain evidence="2">VKM Ac-1940</strain>
    </source>
</reference>
<dbReference type="AlphaFoldDB" id="A0A9W6M5S3"/>
<dbReference type="InterPro" id="IPR013325">
    <property type="entry name" value="RNA_pol_sigma_r2"/>
</dbReference>
<feature type="region of interest" description="Disordered" evidence="1">
    <location>
        <begin position="1"/>
        <end position="26"/>
    </location>
</feature>
<dbReference type="GO" id="GO:0006352">
    <property type="term" value="P:DNA-templated transcription initiation"/>
    <property type="evidence" value="ECO:0007669"/>
    <property type="project" value="InterPro"/>
</dbReference>
<comment type="caution">
    <text evidence="2">The sequence shown here is derived from an EMBL/GenBank/DDBJ whole genome shotgun (WGS) entry which is preliminary data.</text>
</comment>
<evidence type="ECO:0000256" key="1">
    <source>
        <dbReference type="SAM" id="MobiDB-lite"/>
    </source>
</evidence>
<accession>A0A9W6M5S3</accession>
<gene>
    <name evidence="2" type="ORF">GCM10017591_17770</name>
</gene>
<name>A0A9W6M5S3_9MICO</name>
<evidence type="ECO:0000313" key="3">
    <source>
        <dbReference type="Proteomes" id="UP001142291"/>
    </source>
</evidence>
<dbReference type="RefSeq" id="WP_204963816.1">
    <property type="nucleotide sequence ID" value="NZ_BAAAUR010000001.1"/>
</dbReference>
<proteinExistence type="predicted"/>
<evidence type="ECO:0000313" key="2">
    <source>
        <dbReference type="EMBL" id="GLJ95714.1"/>
    </source>
</evidence>
<protein>
    <submittedName>
        <fullName evidence="2">Uncharacterized protein</fullName>
    </submittedName>
</protein>
<dbReference type="EMBL" id="BSER01000009">
    <property type="protein sequence ID" value="GLJ95714.1"/>
    <property type="molecule type" value="Genomic_DNA"/>
</dbReference>
<dbReference type="SUPFAM" id="SSF88946">
    <property type="entry name" value="Sigma2 domain of RNA polymerase sigma factors"/>
    <property type="match status" value="1"/>
</dbReference>
<dbReference type="GO" id="GO:0003700">
    <property type="term" value="F:DNA-binding transcription factor activity"/>
    <property type="evidence" value="ECO:0007669"/>
    <property type="project" value="InterPro"/>
</dbReference>